<dbReference type="AlphaFoldDB" id="A0A9D2HGC5"/>
<keyword evidence="1" id="KW-1133">Transmembrane helix</keyword>
<accession>A0A9D2HGC5</accession>
<name>A0A9D2HGC5_9FIRM</name>
<feature type="transmembrane region" description="Helical" evidence="1">
    <location>
        <begin position="26"/>
        <end position="47"/>
    </location>
</feature>
<dbReference type="EMBL" id="DWZA01000016">
    <property type="protein sequence ID" value="HJA70265.1"/>
    <property type="molecule type" value="Genomic_DNA"/>
</dbReference>
<protein>
    <submittedName>
        <fullName evidence="2">Pilin</fullName>
    </submittedName>
</protein>
<evidence type="ECO:0000313" key="3">
    <source>
        <dbReference type="Proteomes" id="UP000823900"/>
    </source>
</evidence>
<dbReference type="Pfam" id="PF18895">
    <property type="entry name" value="T4SS_pilin"/>
    <property type="match status" value="1"/>
</dbReference>
<evidence type="ECO:0000313" key="2">
    <source>
        <dbReference type="EMBL" id="HJA70265.1"/>
    </source>
</evidence>
<reference evidence="2" key="1">
    <citation type="journal article" date="2021" name="PeerJ">
        <title>Extensive microbial diversity within the chicken gut microbiome revealed by metagenomics and culture.</title>
        <authorList>
            <person name="Gilroy R."/>
            <person name="Ravi A."/>
            <person name="Getino M."/>
            <person name="Pursley I."/>
            <person name="Horton D.L."/>
            <person name="Alikhan N.F."/>
            <person name="Baker D."/>
            <person name="Gharbi K."/>
            <person name="Hall N."/>
            <person name="Watson M."/>
            <person name="Adriaenssens E.M."/>
            <person name="Foster-Nyarko E."/>
            <person name="Jarju S."/>
            <person name="Secka A."/>
            <person name="Antonio M."/>
            <person name="Oren A."/>
            <person name="Chaudhuri R.R."/>
            <person name="La Ragione R."/>
            <person name="Hildebrand F."/>
            <person name="Pallen M.J."/>
        </authorList>
    </citation>
    <scope>NUCLEOTIDE SEQUENCE</scope>
    <source>
        <strain evidence="2">CHK178-16964</strain>
    </source>
</reference>
<keyword evidence="1" id="KW-0472">Membrane</keyword>
<dbReference type="NCBIfam" id="NF045849">
    <property type="entry name" value="ICE_MMCAP2_0565"/>
    <property type="match status" value="1"/>
</dbReference>
<dbReference type="InterPro" id="IPR043993">
    <property type="entry name" value="T4SS_pilin"/>
</dbReference>
<organism evidence="2 3">
    <name type="scientific">Candidatus Lachnoclostridium stercoravium</name>
    <dbReference type="NCBI Taxonomy" id="2838633"/>
    <lineage>
        <taxon>Bacteria</taxon>
        <taxon>Bacillati</taxon>
        <taxon>Bacillota</taxon>
        <taxon>Clostridia</taxon>
        <taxon>Lachnospirales</taxon>
        <taxon>Lachnospiraceae</taxon>
    </lineage>
</organism>
<keyword evidence="1" id="KW-0812">Transmembrane</keyword>
<sequence>MTPVLLTSSNPFMAAAEPIVQLINAAAGPLLMIVAALGVIYCIILGAKLAKAEEPQDREKAKSSLKNAIIGFVLIFVLIAALNLMLDPLTEWMNKSGGTNIELEMESD</sequence>
<proteinExistence type="predicted"/>
<comment type="caution">
    <text evidence="2">The sequence shown here is derived from an EMBL/GenBank/DDBJ whole genome shotgun (WGS) entry which is preliminary data.</text>
</comment>
<feature type="transmembrane region" description="Helical" evidence="1">
    <location>
        <begin position="68"/>
        <end position="86"/>
    </location>
</feature>
<gene>
    <name evidence="2" type="ORF">IAA07_01635</name>
</gene>
<evidence type="ECO:0000256" key="1">
    <source>
        <dbReference type="SAM" id="Phobius"/>
    </source>
</evidence>
<reference evidence="2" key="2">
    <citation type="submission" date="2021-04" db="EMBL/GenBank/DDBJ databases">
        <authorList>
            <person name="Gilroy R."/>
        </authorList>
    </citation>
    <scope>NUCLEOTIDE SEQUENCE</scope>
    <source>
        <strain evidence="2">CHK178-16964</strain>
    </source>
</reference>
<dbReference type="Proteomes" id="UP000823900">
    <property type="component" value="Unassembled WGS sequence"/>
</dbReference>